<protein>
    <submittedName>
        <fullName evidence="2">Uncharacterized protein</fullName>
    </submittedName>
</protein>
<name>A0A564Y9J8_HYMDI</name>
<accession>A0A564Y9J8</accession>
<reference evidence="2 3" key="1">
    <citation type="submission" date="2019-07" db="EMBL/GenBank/DDBJ databases">
        <authorList>
            <person name="Jastrzebski P J."/>
            <person name="Paukszto L."/>
            <person name="Jastrzebski P J."/>
        </authorList>
    </citation>
    <scope>NUCLEOTIDE SEQUENCE [LARGE SCALE GENOMIC DNA]</scope>
    <source>
        <strain evidence="2 3">WMS-il1</strain>
    </source>
</reference>
<keyword evidence="1" id="KW-0812">Transmembrane</keyword>
<dbReference type="AlphaFoldDB" id="A0A564Y9J8"/>
<sequence length="79" mass="8547">KSRGVVTGLILGGYGLGAVVFTPVQTVLINPQNKPHNDTDVTRRVPGSFYILGGAMFGMQLIGFFLLRDYSVVLCLPCF</sequence>
<organism evidence="2 3">
    <name type="scientific">Hymenolepis diminuta</name>
    <name type="common">Rat tapeworm</name>
    <dbReference type="NCBI Taxonomy" id="6216"/>
    <lineage>
        <taxon>Eukaryota</taxon>
        <taxon>Metazoa</taxon>
        <taxon>Spiralia</taxon>
        <taxon>Lophotrochozoa</taxon>
        <taxon>Platyhelminthes</taxon>
        <taxon>Cestoda</taxon>
        <taxon>Eucestoda</taxon>
        <taxon>Cyclophyllidea</taxon>
        <taxon>Hymenolepididae</taxon>
        <taxon>Hymenolepis</taxon>
    </lineage>
</organism>
<keyword evidence="1" id="KW-1133">Transmembrane helix</keyword>
<feature type="transmembrane region" description="Helical" evidence="1">
    <location>
        <begin position="49"/>
        <end position="67"/>
    </location>
</feature>
<evidence type="ECO:0000313" key="3">
    <source>
        <dbReference type="Proteomes" id="UP000321570"/>
    </source>
</evidence>
<feature type="non-terminal residue" evidence="2">
    <location>
        <position position="1"/>
    </location>
</feature>
<evidence type="ECO:0000256" key="1">
    <source>
        <dbReference type="SAM" id="Phobius"/>
    </source>
</evidence>
<dbReference type="SUPFAM" id="SSF103473">
    <property type="entry name" value="MFS general substrate transporter"/>
    <property type="match status" value="1"/>
</dbReference>
<evidence type="ECO:0000313" key="2">
    <source>
        <dbReference type="EMBL" id="VUZ43942.1"/>
    </source>
</evidence>
<proteinExistence type="predicted"/>
<gene>
    <name evidence="2" type="ORF">WMSIL1_LOCUS4386</name>
</gene>
<keyword evidence="1" id="KW-0472">Membrane</keyword>
<keyword evidence="3" id="KW-1185">Reference proteome</keyword>
<dbReference type="InterPro" id="IPR036259">
    <property type="entry name" value="MFS_trans_sf"/>
</dbReference>
<dbReference type="Proteomes" id="UP000321570">
    <property type="component" value="Unassembled WGS sequence"/>
</dbReference>
<dbReference type="EMBL" id="CABIJS010000122">
    <property type="protein sequence ID" value="VUZ43942.1"/>
    <property type="molecule type" value="Genomic_DNA"/>
</dbReference>
<feature type="transmembrane region" description="Helical" evidence="1">
    <location>
        <begin position="7"/>
        <end position="29"/>
    </location>
</feature>